<feature type="transmembrane region" description="Helical" evidence="9">
    <location>
        <begin position="642"/>
        <end position="665"/>
    </location>
</feature>
<keyword evidence="11" id="KW-1185">Reference proteome</keyword>
<sequence>MNQFIAAPLAGIAALVFAYMLAARIKKVDAGNDRMKEIASYIHEGAMTFLQREYKTLVIFVVVLAVVLAIGINPLTAVCFVIGALFSALAGFFGMQVATQANVRTANAAKESGMNKALSVAFSGGAVMGMSVVGLGLLGVGGLFILISGMKTPEEAATIITGFALGASSIALFGRVGGGIYTKAADVGADLVGKVEAGIPEDDPRNPAVIADNVGDNVGDVAGMGADLFESYVGSIISAISLGLLAYGLNGALFPLILAAAGIIASIVATYFVKGDENSNPAKALHRGTYVSGAITVVVAFLLSRSLLGNLSGFLAVVTGLVVGMLIGKITEIYTSGDYDSVKRIAKQAETGPATTIISGLAVGMMSTMYPIIFIAVGILVAFSAAGLYGIALAAVGMLATAGMTIAVDAYGPIADNAGGIAEMCDLPKEVRKITDKLDAVGNTTAAIGKGFAIGSAALTALALFATYTAAVGLSSIDLTKPTVIAGMLIGGMLPFLFSALTMEAVGKAANEMIEEVRRQFRTIEGIMEGTGKPDYANCVDISTAAALKEMVLPGLLAVLVPIATGLLLGTEAVGGLLAGALVAGVLMAIMMANAGGAWDNAKKYIEEGHHGGKGSEAHKAAVVGDTVGDPFKDTSGPSINILIKLMTIVSVVFAPLFMTFGGWLSGLF</sequence>
<dbReference type="PIRSF" id="PIRSF001265">
    <property type="entry name" value="H+-PPase"/>
    <property type="match status" value="1"/>
</dbReference>
<dbReference type="NCBIfam" id="NF001953">
    <property type="entry name" value="PRK00733.2-1"/>
    <property type="match status" value="1"/>
</dbReference>
<evidence type="ECO:0000256" key="9">
    <source>
        <dbReference type="HAMAP-Rule" id="MF_01129"/>
    </source>
</evidence>
<evidence type="ECO:0000256" key="5">
    <source>
        <dbReference type="ARBA" id="ARBA00022967"/>
    </source>
</evidence>
<dbReference type="EC" id="7.2.3.1" evidence="9"/>
<name>A0ABU9VRS3_9CLOT</name>
<evidence type="ECO:0000256" key="4">
    <source>
        <dbReference type="ARBA" id="ARBA00022842"/>
    </source>
</evidence>
<feature type="transmembrane region" description="Helical" evidence="9">
    <location>
        <begin position="156"/>
        <end position="174"/>
    </location>
</feature>
<comment type="caution">
    <text evidence="10">The sequence shown here is derived from an EMBL/GenBank/DDBJ whole genome shotgun (WGS) entry which is preliminary data.</text>
</comment>
<dbReference type="GO" id="GO:0004427">
    <property type="term" value="F:inorganic diphosphate phosphatase activity"/>
    <property type="evidence" value="ECO:0007669"/>
    <property type="project" value="UniProtKB-EC"/>
</dbReference>
<dbReference type="Pfam" id="PF03030">
    <property type="entry name" value="H_PPase"/>
    <property type="match status" value="1"/>
</dbReference>
<keyword evidence="2 9" id="KW-0813">Transport</keyword>
<feature type="transmembrane region" description="Helical" evidence="9">
    <location>
        <begin position="452"/>
        <end position="471"/>
    </location>
</feature>
<keyword evidence="9" id="KW-1003">Cell membrane</keyword>
<comment type="activity regulation">
    <text evidence="9">Requires K(+) for maximal activity.</text>
</comment>
<keyword evidence="8 9" id="KW-0472">Membrane</keyword>
<gene>
    <name evidence="9" type="primary">hppA</name>
    <name evidence="10" type="ORF">AAIG11_05040</name>
</gene>
<keyword evidence="3 9" id="KW-0812">Transmembrane</keyword>
<evidence type="ECO:0000256" key="1">
    <source>
        <dbReference type="ARBA" id="ARBA00004127"/>
    </source>
</evidence>
<keyword evidence="5 9" id="KW-1278">Translocase</keyword>
<keyword evidence="4 9" id="KW-0460">Magnesium</keyword>
<accession>A0ABU9VRS3</accession>
<feature type="transmembrane region" description="Helical" evidence="9">
    <location>
        <begin position="483"/>
        <end position="503"/>
    </location>
</feature>
<feature type="transmembrane region" description="Helical" evidence="9">
    <location>
        <begin position="120"/>
        <end position="150"/>
    </location>
</feature>
<feature type="transmembrane region" description="Helical" evidence="9">
    <location>
        <begin position="309"/>
        <end position="328"/>
    </location>
</feature>
<proteinExistence type="inferred from homology"/>
<evidence type="ECO:0000256" key="8">
    <source>
        <dbReference type="ARBA" id="ARBA00023136"/>
    </source>
</evidence>
<keyword evidence="6 9" id="KW-1133">Transmembrane helix</keyword>
<comment type="caution">
    <text evidence="9">Lacks conserved residue(s) required for the propagation of feature annotation.</text>
</comment>
<evidence type="ECO:0000256" key="2">
    <source>
        <dbReference type="ARBA" id="ARBA00022448"/>
    </source>
</evidence>
<feature type="transmembrane region" description="Helical" evidence="9">
    <location>
        <begin position="57"/>
        <end position="74"/>
    </location>
</feature>
<comment type="similarity">
    <text evidence="9">Belongs to the H(+)-translocating pyrophosphatase (TC 3.A.10) family. K(+)-stimulated subfamily.</text>
</comment>
<feature type="transmembrane region" description="Helical" evidence="9">
    <location>
        <begin position="253"/>
        <end position="273"/>
    </location>
</feature>
<comment type="catalytic activity">
    <reaction evidence="9">
        <text>Na(+)(in) + diphosphate + H2O = Na(+)(out) + 2 phosphate + H(+)</text>
        <dbReference type="Rhea" id="RHEA:57884"/>
        <dbReference type="ChEBI" id="CHEBI:15377"/>
        <dbReference type="ChEBI" id="CHEBI:15378"/>
        <dbReference type="ChEBI" id="CHEBI:29101"/>
        <dbReference type="ChEBI" id="CHEBI:33019"/>
        <dbReference type="ChEBI" id="CHEBI:43474"/>
        <dbReference type="EC" id="7.2.3.1"/>
    </reaction>
</comment>
<comment type="subcellular location">
    <subcellularLocation>
        <location evidence="9">Cell membrane</location>
        <topology evidence="9">Multi-pass membrane protein</topology>
    </subcellularLocation>
    <subcellularLocation>
        <location evidence="1">Endomembrane system</location>
        <topology evidence="1">Multi-pass membrane protein</topology>
    </subcellularLocation>
</comment>
<dbReference type="EMBL" id="JBCITM010000003">
    <property type="protein sequence ID" value="MEN1759831.1"/>
    <property type="molecule type" value="Genomic_DNA"/>
</dbReference>
<evidence type="ECO:0000313" key="11">
    <source>
        <dbReference type="Proteomes" id="UP001407405"/>
    </source>
</evidence>
<feature type="transmembrane region" description="Helical" evidence="9">
    <location>
        <begin position="576"/>
        <end position="595"/>
    </location>
</feature>
<keyword evidence="7 9" id="KW-0406">Ion transport</keyword>
<comment type="subunit">
    <text evidence="9">Homodimer.</text>
</comment>
<keyword evidence="9" id="KW-0630">Potassium</keyword>
<keyword evidence="9" id="KW-0739">Sodium transport</keyword>
<comment type="cofactor">
    <cofactor evidence="9">
        <name>Mg(2+)</name>
        <dbReference type="ChEBI" id="CHEBI:18420"/>
    </cofactor>
</comment>
<dbReference type="InterPro" id="IPR004131">
    <property type="entry name" value="PPase-energised_H-pump"/>
</dbReference>
<dbReference type="NCBIfam" id="TIGR01104">
    <property type="entry name" value="V_PPase"/>
    <property type="match status" value="1"/>
</dbReference>
<dbReference type="PANTHER" id="PTHR31998">
    <property type="entry name" value="K(+)-INSENSITIVE PYROPHOSPHATE-ENERGIZED PROTON PUMP"/>
    <property type="match status" value="1"/>
</dbReference>
<evidence type="ECO:0000313" key="10">
    <source>
        <dbReference type="EMBL" id="MEN1759831.1"/>
    </source>
</evidence>
<feature type="transmembrane region" description="Helical" evidence="9">
    <location>
        <begin position="229"/>
        <end position="247"/>
    </location>
</feature>
<dbReference type="Proteomes" id="UP001407405">
    <property type="component" value="Unassembled WGS sequence"/>
</dbReference>
<reference evidence="10 11" key="1">
    <citation type="submission" date="2024-04" db="EMBL/GenBank/DDBJ databases">
        <title>Genome sequencing and metabolic network reconstruction of aminoacids and betaine degradation by Anoxynatronum sibiricum.</title>
        <authorList>
            <person name="Detkova E.N."/>
            <person name="Boltjanskaja Y.V."/>
            <person name="Mardanov A.V."/>
            <person name="Kevbrin V."/>
        </authorList>
    </citation>
    <scope>NUCLEOTIDE SEQUENCE [LARGE SCALE GENOMIC DNA]</scope>
    <source>
        <strain evidence="10 11">Z-7981</strain>
    </source>
</reference>
<dbReference type="RefSeq" id="WP_343185158.1">
    <property type="nucleotide sequence ID" value="NZ_JBCITM010000003.1"/>
</dbReference>
<feature type="site" description="Determinant of potassium dependence" evidence="9">
    <location>
        <position position="446"/>
    </location>
</feature>
<feature type="transmembrane region" description="Helical" evidence="9">
    <location>
        <begin position="6"/>
        <end position="25"/>
    </location>
</feature>
<dbReference type="NCBIfam" id="NF001960">
    <property type="entry name" value="PRK00733.3-5"/>
    <property type="match status" value="1"/>
</dbReference>
<evidence type="ECO:0000256" key="7">
    <source>
        <dbReference type="ARBA" id="ARBA00023065"/>
    </source>
</evidence>
<organism evidence="10 11">
    <name type="scientific">Anoxynatronum sibiricum</name>
    <dbReference type="NCBI Taxonomy" id="210623"/>
    <lineage>
        <taxon>Bacteria</taxon>
        <taxon>Bacillati</taxon>
        <taxon>Bacillota</taxon>
        <taxon>Clostridia</taxon>
        <taxon>Eubacteriales</taxon>
        <taxon>Clostridiaceae</taxon>
        <taxon>Anoxynatronum</taxon>
    </lineage>
</organism>
<evidence type="ECO:0000256" key="3">
    <source>
        <dbReference type="ARBA" id="ARBA00022692"/>
    </source>
</evidence>
<dbReference type="NCBIfam" id="NF001961">
    <property type="entry name" value="PRK00733.3-6"/>
    <property type="match status" value="1"/>
</dbReference>
<feature type="transmembrane region" description="Helical" evidence="9">
    <location>
        <begin position="285"/>
        <end position="303"/>
    </location>
</feature>
<feature type="transmembrane region" description="Helical" evidence="9">
    <location>
        <begin position="372"/>
        <end position="396"/>
    </location>
</feature>
<keyword evidence="10" id="KW-0378">Hydrolase</keyword>
<evidence type="ECO:0000256" key="6">
    <source>
        <dbReference type="ARBA" id="ARBA00022989"/>
    </source>
</evidence>
<comment type="function">
    <text evidence="9">Sodium pump that utilizes the energy of pyrophosphate hydrolysis as the driving force for Na(+) movement across the membrane.</text>
</comment>
<keyword evidence="9" id="KW-0915">Sodium</keyword>
<protein>
    <recommendedName>
        <fullName evidence="9">Putative K(+)-stimulated pyrophosphate-energized sodium pump</fullName>
        <ecNumber evidence="9">7.2.3.1</ecNumber>
    </recommendedName>
    <alternativeName>
        <fullName evidence="9">Membrane-bound sodium-translocating pyrophosphatase</fullName>
    </alternativeName>
    <alternativeName>
        <fullName evidence="9">Pyrophosphate-energized inorganic pyrophosphatase</fullName>
        <shortName evidence="9">Na(+)-PPase</shortName>
    </alternativeName>
</protein>
<dbReference type="HAMAP" id="MF_01129">
    <property type="entry name" value="PPase_energized_pump"/>
    <property type="match status" value="1"/>
</dbReference>
<feature type="transmembrane region" description="Helical" evidence="9">
    <location>
        <begin position="551"/>
        <end position="570"/>
    </location>
</feature>